<evidence type="ECO:0000256" key="9">
    <source>
        <dbReference type="RuleBase" id="RU363098"/>
    </source>
</evidence>
<dbReference type="Proteomes" id="UP001234581">
    <property type="component" value="Unassembled WGS sequence"/>
</dbReference>
<dbReference type="GO" id="GO:0030422">
    <property type="term" value="P:siRNA processing"/>
    <property type="evidence" value="ECO:0007669"/>
    <property type="project" value="TreeGrafter"/>
</dbReference>
<feature type="domain" description="RRM" evidence="11">
    <location>
        <begin position="23"/>
        <end position="98"/>
    </location>
</feature>
<dbReference type="Pfam" id="PF26253">
    <property type="entry name" value="RdRP_head"/>
    <property type="match status" value="1"/>
</dbReference>
<dbReference type="PANTHER" id="PTHR23079:SF55">
    <property type="entry name" value="RNA-DIRECTED RNA POLYMERASE"/>
    <property type="match status" value="1"/>
</dbReference>
<evidence type="ECO:0000256" key="7">
    <source>
        <dbReference type="ARBA" id="ARBA00048744"/>
    </source>
</evidence>
<feature type="region of interest" description="Disordered" evidence="10">
    <location>
        <begin position="1200"/>
        <end position="1250"/>
    </location>
</feature>
<feature type="compositionally biased region" description="Acidic residues" evidence="10">
    <location>
        <begin position="1240"/>
        <end position="1250"/>
    </location>
</feature>
<keyword evidence="13" id="KW-1185">Reference proteome</keyword>
<dbReference type="EMBL" id="JARTCD010000015">
    <property type="protein sequence ID" value="KAJ8660084.1"/>
    <property type="molecule type" value="Genomic_DNA"/>
</dbReference>
<evidence type="ECO:0000313" key="12">
    <source>
        <dbReference type="EMBL" id="KAJ8660084.1"/>
    </source>
</evidence>
<comment type="catalytic activity">
    <reaction evidence="7 9">
        <text>RNA(n) + a ribonucleoside 5'-triphosphate = RNA(n+1) + diphosphate</text>
        <dbReference type="Rhea" id="RHEA:21248"/>
        <dbReference type="Rhea" id="RHEA-COMP:14527"/>
        <dbReference type="Rhea" id="RHEA-COMP:17342"/>
        <dbReference type="ChEBI" id="CHEBI:33019"/>
        <dbReference type="ChEBI" id="CHEBI:61557"/>
        <dbReference type="ChEBI" id="CHEBI:140395"/>
        <dbReference type="EC" id="2.7.7.48"/>
    </reaction>
</comment>
<keyword evidence="2 9" id="KW-0696">RNA-directed RNA polymerase</keyword>
<comment type="caution">
    <text evidence="12">The sequence shown here is derived from an EMBL/GenBank/DDBJ whole genome shotgun (WGS) entry which is preliminary data.</text>
</comment>
<evidence type="ECO:0000256" key="5">
    <source>
        <dbReference type="ARBA" id="ARBA00022884"/>
    </source>
</evidence>
<keyword evidence="3 9" id="KW-0808">Transferase</keyword>
<dbReference type="InterPro" id="IPR000504">
    <property type="entry name" value="RRM_dom"/>
</dbReference>
<dbReference type="AlphaFoldDB" id="A0AAD7V642"/>
<evidence type="ECO:0000259" key="11">
    <source>
        <dbReference type="PROSITE" id="PS50102"/>
    </source>
</evidence>
<evidence type="ECO:0000256" key="8">
    <source>
        <dbReference type="PROSITE-ProRule" id="PRU00176"/>
    </source>
</evidence>
<sequence>MARSNRVTNSPRLGGSRQASDIRCFKVLGLRTNTVAASIRDVFSRWGQVERVELNLDENEMPDGTAIVLYKHRPLTLEFLSNQVVIDRRSVKIETIKDVQNTDSLFRDGRRSHRTRASAKALSLGVMGGPTTFIEEWSTDNEVAMVINYDRRQVHIYFNQHQEKYRLEFSFKDMATGDMLIERDNNTTFLTIELKFPARYWRQNANAVQETTTSVVVGGQWERIVDIPLHKDAGSSRSSPEPTKRKPVMPLTEPGKARLGVWTTYRLMFKPGPRAMQQFEQMLREAAEYNLVPRDTRLKRPILEVVNASKYGKIITHVDRTAILKNNFDVLYMLESLILSHQLCEYNLDENFYNTIRELDPSVVIGVFEILVLSKKRIWSPLQAIEEIFNQRGVKVSHQRQIPPHCARIRKITVTPTTMYLHAPQTETTNRVVRHFSKYADRFVRVQFIDDCDGRISASHTKLGNDAIYDRIFKVLKNGIQIGTRRYDFLAFSSAQLRDHACWFFTPTSELGTNQIRQWMGTFSQEKIVAKHAVRMGQCFSSTRPITCLERDEVETVDDVIHNGYTFSDGVGKISPALAHEVALKMDLKTVPSAFQFRFGGAKGVLTVSNFLKGRKIQLRPSQIKFQSDHYTLEVIRTSTLIAGYLNRQAITILSTLGVPDQVFMDKMQKIINGMNRMLSNPTEAIRTLMRNIDEFGTARTMARIIQAGFLEKRDPYIVNMINVFRISMLKDLKKKAKIMIPKGAFLLGVMDETNTLKEGEVFCQISEADMTSNAPKRRIITGETVVFRNPCFHPGDIRVLKAVDVPQLRHLCDVLVFPAQGYRDIPSMCSGGDLDGDDYTIFWDQDLIPKVKNYDPMEYKADEPLRVDEVKISHIQKFFVNYINNDNLGQIANAHLATADRSAKGALDGACLRLAQLHSLAVDFPKSGKPAKFENDLRVRVFPDFMQKKDKDMYESQKVLGRIFRAIDKADYKEYKTQLTEVTAYDPRLRVPGMERYIAEARELKRDYNQDVFALMNQYGVQTEAELMSGYVVKWLKKGNRKSNHEIQKQTMTAVATMKATWRRRFEYDFLVGNDKTIGKDQISDLEAKAAAWYYVTYHPEEQVRDTSVEGKFLSFPWVVDDYLCEIARKNNNRVPAEDQTRAVDDELVQRLSLEQASRKPDGFFMTFEEDTDLSDFEAEDEQLSDDDEAIPTDVLSLKHISPQSQQQQQQQQQQQLQQEEHKQPKKSDGHRTLNVNATEEELAEALLS</sequence>
<organism evidence="12 13">
    <name type="scientific">Lichtheimia ornata</name>
    <dbReference type="NCBI Taxonomy" id="688661"/>
    <lineage>
        <taxon>Eukaryota</taxon>
        <taxon>Fungi</taxon>
        <taxon>Fungi incertae sedis</taxon>
        <taxon>Mucoromycota</taxon>
        <taxon>Mucoromycotina</taxon>
        <taxon>Mucoromycetes</taxon>
        <taxon>Mucorales</taxon>
        <taxon>Lichtheimiaceae</taxon>
        <taxon>Lichtheimia</taxon>
    </lineage>
</organism>
<dbReference type="Pfam" id="PF05183">
    <property type="entry name" value="RdRP"/>
    <property type="match status" value="1"/>
</dbReference>
<accession>A0AAD7V642</accession>
<dbReference type="GO" id="GO:0031380">
    <property type="term" value="C:nuclear RNA-directed RNA polymerase complex"/>
    <property type="evidence" value="ECO:0007669"/>
    <property type="project" value="TreeGrafter"/>
</dbReference>
<dbReference type="GeneID" id="83211726"/>
<keyword evidence="4 9" id="KW-0548">Nucleotidyltransferase</keyword>
<dbReference type="InterPro" id="IPR007855">
    <property type="entry name" value="RDRP"/>
</dbReference>
<dbReference type="GO" id="GO:0003968">
    <property type="term" value="F:RNA-directed RNA polymerase activity"/>
    <property type="evidence" value="ECO:0007669"/>
    <property type="project" value="UniProtKB-KW"/>
</dbReference>
<feature type="compositionally biased region" description="Basic and acidic residues" evidence="10">
    <location>
        <begin position="1220"/>
        <end position="1233"/>
    </location>
</feature>
<reference evidence="12 13" key="1">
    <citation type="submission" date="2023-03" db="EMBL/GenBank/DDBJ databases">
        <title>Genome sequence of Lichtheimia ornata CBS 291.66.</title>
        <authorList>
            <person name="Mohabir J.T."/>
            <person name="Shea T.P."/>
            <person name="Kurbessoian T."/>
            <person name="Berby B."/>
            <person name="Fontaine J."/>
            <person name="Livny J."/>
            <person name="Gnirke A."/>
            <person name="Stajich J.E."/>
            <person name="Cuomo C.A."/>
        </authorList>
    </citation>
    <scope>NUCLEOTIDE SEQUENCE [LARGE SCALE GENOMIC DNA]</scope>
    <source>
        <strain evidence="12">CBS 291.66</strain>
    </source>
</reference>
<evidence type="ECO:0000256" key="1">
    <source>
        <dbReference type="ARBA" id="ARBA00005762"/>
    </source>
</evidence>
<evidence type="ECO:0000256" key="6">
    <source>
        <dbReference type="ARBA" id="ARBA00023158"/>
    </source>
</evidence>
<evidence type="ECO:0000256" key="3">
    <source>
        <dbReference type="ARBA" id="ARBA00022679"/>
    </source>
</evidence>
<protein>
    <recommendedName>
        <fullName evidence="9">RNA-dependent RNA polymerase</fullName>
        <ecNumber evidence="9">2.7.7.48</ecNumber>
    </recommendedName>
</protein>
<dbReference type="GO" id="GO:0003723">
    <property type="term" value="F:RNA binding"/>
    <property type="evidence" value="ECO:0007669"/>
    <property type="project" value="UniProtKB-UniRule"/>
</dbReference>
<dbReference type="InterPro" id="IPR058752">
    <property type="entry name" value="RDRP_C_head"/>
</dbReference>
<dbReference type="InterPro" id="IPR057596">
    <property type="entry name" value="RDRP_core"/>
</dbReference>
<evidence type="ECO:0000313" key="13">
    <source>
        <dbReference type="Proteomes" id="UP001234581"/>
    </source>
</evidence>
<gene>
    <name evidence="12" type="ORF">O0I10_004313</name>
</gene>
<keyword evidence="6" id="KW-0943">RNA-mediated gene silencing</keyword>
<keyword evidence="5 8" id="KW-0694">RNA-binding</keyword>
<dbReference type="SUPFAM" id="SSF54928">
    <property type="entry name" value="RNA-binding domain, RBD"/>
    <property type="match status" value="1"/>
</dbReference>
<evidence type="ECO:0000256" key="4">
    <source>
        <dbReference type="ARBA" id="ARBA00022695"/>
    </source>
</evidence>
<feature type="compositionally biased region" description="Low complexity" evidence="10">
    <location>
        <begin position="1205"/>
        <end position="1219"/>
    </location>
</feature>
<comment type="similarity">
    <text evidence="1 9">Belongs to the RdRP family.</text>
</comment>
<dbReference type="EC" id="2.7.7.48" evidence="9"/>
<evidence type="ECO:0000256" key="2">
    <source>
        <dbReference type="ARBA" id="ARBA00022484"/>
    </source>
</evidence>
<evidence type="ECO:0000256" key="10">
    <source>
        <dbReference type="SAM" id="MobiDB-lite"/>
    </source>
</evidence>
<feature type="region of interest" description="Disordered" evidence="10">
    <location>
        <begin position="231"/>
        <end position="250"/>
    </location>
</feature>
<dbReference type="RefSeq" id="XP_058344997.1">
    <property type="nucleotide sequence ID" value="XM_058484372.1"/>
</dbReference>
<name>A0AAD7V642_9FUNG</name>
<dbReference type="InterPro" id="IPR035979">
    <property type="entry name" value="RBD_domain_sf"/>
</dbReference>
<dbReference type="PROSITE" id="PS50102">
    <property type="entry name" value="RRM"/>
    <property type="match status" value="1"/>
</dbReference>
<dbReference type="PANTHER" id="PTHR23079">
    <property type="entry name" value="RNA-DEPENDENT RNA POLYMERASE"/>
    <property type="match status" value="1"/>
</dbReference>
<proteinExistence type="inferred from homology"/>